<keyword evidence="3" id="KW-1185">Reference proteome</keyword>
<feature type="region of interest" description="Disordered" evidence="1">
    <location>
        <begin position="31"/>
        <end position="50"/>
    </location>
</feature>
<feature type="region of interest" description="Disordered" evidence="1">
    <location>
        <begin position="135"/>
        <end position="163"/>
    </location>
</feature>
<protein>
    <submittedName>
        <fullName evidence="2">Uncharacterized protein</fullName>
    </submittedName>
</protein>
<dbReference type="EMBL" id="FOFV01000027">
    <property type="protein sequence ID" value="SES41261.1"/>
    <property type="molecule type" value="Genomic_DNA"/>
</dbReference>
<dbReference type="STRING" id="65499.SAMN04488000_12797"/>
<sequence>MTDGSTLHRLLGGGSTAPDGREVRCGVNDHRLQQRAVEDGGHGSGPVGQRRMRELHDGRTDRLEVSPTLWAGVGLVRAVRAPPWWAATSRWPSGSRSTTRWASTSSCCPDTRTWRRPTGSARACCHSCGPRACGATRPHRPRRHRSAYRSHPPGAPEVRPSPARRADAGCTAVLVGGQVGLGEHAPRPGAVDFVGWPASAAVVPAPHAHRGHRPMPARITSGNGCSPWAAVCTSQDGGASPA</sequence>
<name>A0A1H9X5E8_9PSEU</name>
<evidence type="ECO:0000256" key="1">
    <source>
        <dbReference type="SAM" id="MobiDB-lite"/>
    </source>
</evidence>
<dbReference type="AlphaFoldDB" id="A0A1H9X5E8"/>
<feature type="region of interest" description="Disordered" evidence="1">
    <location>
        <begin position="90"/>
        <end position="110"/>
    </location>
</feature>
<feature type="region of interest" description="Disordered" evidence="1">
    <location>
        <begin position="1"/>
        <end position="22"/>
    </location>
</feature>
<accession>A0A1H9X5E8</accession>
<proteinExistence type="predicted"/>
<evidence type="ECO:0000313" key="3">
    <source>
        <dbReference type="Proteomes" id="UP000199503"/>
    </source>
</evidence>
<feature type="compositionally biased region" description="Low complexity" evidence="1">
    <location>
        <begin position="93"/>
        <end position="106"/>
    </location>
</feature>
<organism evidence="2 3">
    <name type="scientific">Lentzea albida</name>
    <dbReference type="NCBI Taxonomy" id="65499"/>
    <lineage>
        <taxon>Bacteria</taxon>
        <taxon>Bacillati</taxon>
        <taxon>Actinomycetota</taxon>
        <taxon>Actinomycetes</taxon>
        <taxon>Pseudonocardiales</taxon>
        <taxon>Pseudonocardiaceae</taxon>
        <taxon>Lentzea</taxon>
    </lineage>
</organism>
<evidence type="ECO:0000313" key="2">
    <source>
        <dbReference type="EMBL" id="SES41261.1"/>
    </source>
</evidence>
<gene>
    <name evidence="2" type="ORF">SAMN04488000_12797</name>
</gene>
<feature type="compositionally biased region" description="Basic and acidic residues" evidence="1">
    <location>
        <begin position="31"/>
        <end position="41"/>
    </location>
</feature>
<feature type="compositionally biased region" description="Basic residues" evidence="1">
    <location>
        <begin position="137"/>
        <end position="148"/>
    </location>
</feature>
<dbReference type="Proteomes" id="UP000199503">
    <property type="component" value="Unassembled WGS sequence"/>
</dbReference>
<reference evidence="3" key="1">
    <citation type="submission" date="2016-10" db="EMBL/GenBank/DDBJ databases">
        <authorList>
            <person name="Varghese N."/>
            <person name="Submissions S."/>
        </authorList>
    </citation>
    <scope>NUCLEOTIDE SEQUENCE [LARGE SCALE GENOMIC DNA]</scope>
    <source>
        <strain evidence="3">DSM 44437</strain>
    </source>
</reference>